<comment type="similarity">
    <text evidence="1">Belongs to the type-I restriction system S methylase family.</text>
</comment>
<dbReference type="eggNOG" id="COG0732">
    <property type="taxonomic scope" value="Bacteria"/>
</dbReference>
<dbReference type="STRING" id="639283.Snov_2663"/>
<keyword evidence="3" id="KW-0238">DNA-binding</keyword>
<evidence type="ECO:0000313" key="5">
    <source>
        <dbReference type="EMBL" id="ADH89957.1"/>
    </source>
</evidence>
<dbReference type="CDD" id="cd17253">
    <property type="entry name" value="RMtype1_S_Eco933I-TRD2-CR2_like"/>
    <property type="match status" value="1"/>
</dbReference>
<reference evidence="5 6" key="1">
    <citation type="journal article" date="2012" name="Stand. Genomic Sci.">
        <title>Complete genome sequence of the facultatively chemolithoautotrophic and methylotrophic alpha Proteobacterium Starkeya novella type strain (ATCC 8093(T)).</title>
        <authorList>
            <person name="Kappler U."/>
            <person name="Davenport K."/>
            <person name="Beatson S."/>
            <person name="Lucas S."/>
            <person name="Lapidus A."/>
            <person name="Copeland A."/>
            <person name="Berry K.W."/>
            <person name="Glavina Del Rio T."/>
            <person name="Hammon N."/>
            <person name="Dalin E."/>
            <person name="Tice H."/>
            <person name="Pitluck S."/>
            <person name="Richardson P."/>
            <person name="Bruce D."/>
            <person name="Goodwin L.A."/>
            <person name="Han C."/>
            <person name="Tapia R."/>
            <person name="Detter J.C."/>
            <person name="Chang Y.J."/>
            <person name="Jeffries C.D."/>
            <person name="Land M."/>
            <person name="Hauser L."/>
            <person name="Kyrpides N.C."/>
            <person name="Goker M."/>
            <person name="Ivanova N."/>
            <person name="Klenk H.P."/>
            <person name="Woyke T."/>
        </authorList>
    </citation>
    <scope>NUCLEOTIDE SEQUENCE [LARGE SCALE GENOMIC DNA]</scope>
    <source>
        <strain evidence="6">ATCC 8093 / DSM 506 / JCM 20403 / CCM 1077 / IAM 12100 / NBRC 12443 / NCIMB 10456</strain>
    </source>
</reference>
<evidence type="ECO:0000313" key="6">
    <source>
        <dbReference type="Proteomes" id="UP000006633"/>
    </source>
</evidence>
<dbReference type="EMBL" id="CP002026">
    <property type="protein sequence ID" value="ADH89957.1"/>
    <property type="molecule type" value="Genomic_DNA"/>
</dbReference>
<dbReference type="GO" id="GO:0009307">
    <property type="term" value="P:DNA restriction-modification system"/>
    <property type="evidence" value="ECO:0007669"/>
    <property type="project" value="UniProtKB-KW"/>
</dbReference>
<gene>
    <name evidence="5" type="ordered locus">Snov_2663</name>
</gene>
<sequence length="506" mass="56522">MDAWTPNSAGLAQDEPWELPEGWAWVPLKMLSNFIGRGRGPTYVEAGGVPVVNQKCIRWHRLEPRHLKLTSRDAFDRLPPELYIRAGDLLWNSTGTGTIGRALIYDGSIAELTVDSHVTIVRPSSIDPAYLGHFVETSRVQHLVVDGHVGSTNQQELPRSFVEELIVPLAPLAEQRRIVARIDGLFAEIAEGEAALEEARRGLDTFRRAVLKAAVTGELTKDWRERNPVAETGHDLVARMRGSMSKNKRLRTAWTPRTDLPELPDTWAWCAVHEAGDVQLGRQRAPQHHTGAHMRPYLRVANVLEDRLDLSDVKLMNFTPEEFETFALKAGDVLLNEGQAPDLLGRPAMYRGEIEGCCFQKTLLRFRASELVDENFALLVFRHYMHSGRFKRESRITTNIGHLTQVRFVEMEFPIPPPAEVAVILRRVSEALAASADTLAMLDAEAADAARLKQSILKAAFEGHLVPQDPADEPASAMLARLRAANPPVARIRRGRRKTVSEKAKS</sequence>
<dbReference type="PANTHER" id="PTHR43140:SF1">
    <property type="entry name" value="TYPE I RESTRICTION ENZYME ECOKI SPECIFICITY SUBUNIT"/>
    <property type="match status" value="1"/>
</dbReference>
<evidence type="ECO:0000256" key="1">
    <source>
        <dbReference type="ARBA" id="ARBA00010923"/>
    </source>
</evidence>
<organism evidence="5 6">
    <name type="scientific">Ancylobacter novellus (strain ATCC 8093 / DSM 506 / JCM 20403 / CCM 1077 / IAM 12100 / NBRC 12443 / NCIMB 10456)</name>
    <name type="common">Starkeya novella</name>
    <dbReference type="NCBI Taxonomy" id="639283"/>
    <lineage>
        <taxon>Bacteria</taxon>
        <taxon>Pseudomonadati</taxon>
        <taxon>Pseudomonadota</taxon>
        <taxon>Alphaproteobacteria</taxon>
        <taxon>Hyphomicrobiales</taxon>
        <taxon>Xanthobacteraceae</taxon>
        <taxon>Ancylobacter</taxon>
    </lineage>
</organism>
<accession>D7A569</accession>
<evidence type="ECO:0000256" key="3">
    <source>
        <dbReference type="ARBA" id="ARBA00023125"/>
    </source>
</evidence>
<dbReference type="SUPFAM" id="SSF116734">
    <property type="entry name" value="DNA methylase specificity domain"/>
    <property type="match status" value="2"/>
</dbReference>
<dbReference type="OrthoDB" id="164285at2"/>
<dbReference type="AlphaFoldDB" id="D7A569"/>
<dbReference type="InterPro" id="IPR051212">
    <property type="entry name" value="Type-I_RE_S_subunit"/>
</dbReference>
<dbReference type="InterPro" id="IPR000055">
    <property type="entry name" value="Restrct_endonuc_typeI_TRD"/>
</dbReference>
<dbReference type="Pfam" id="PF01420">
    <property type="entry name" value="Methylase_S"/>
    <property type="match status" value="1"/>
</dbReference>
<dbReference type="HOGENOM" id="CLU_021095_10_2_5"/>
<evidence type="ECO:0000256" key="2">
    <source>
        <dbReference type="ARBA" id="ARBA00022747"/>
    </source>
</evidence>
<dbReference type="GO" id="GO:0004519">
    <property type="term" value="F:endonuclease activity"/>
    <property type="evidence" value="ECO:0007669"/>
    <property type="project" value="UniProtKB-KW"/>
</dbReference>
<name>D7A569_ANCN5</name>
<keyword evidence="2" id="KW-0680">Restriction system</keyword>
<dbReference type="GO" id="GO:0003677">
    <property type="term" value="F:DNA binding"/>
    <property type="evidence" value="ECO:0007669"/>
    <property type="project" value="UniProtKB-KW"/>
</dbReference>
<dbReference type="Proteomes" id="UP000006633">
    <property type="component" value="Chromosome"/>
</dbReference>
<dbReference type="KEGG" id="sno:Snov_2663"/>
<dbReference type="Gene3D" id="3.90.220.20">
    <property type="entry name" value="DNA methylase specificity domains"/>
    <property type="match status" value="2"/>
</dbReference>
<evidence type="ECO:0000259" key="4">
    <source>
        <dbReference type="Pfam" id="PF01420"/>
    </source>
</evidence>
<proteinExistence type="inferred from homology"/>
<dbReference type="REBASE" id="26376">
    <property type="entry name" value="S.Sno506ORF2661P"/>
</dbReference>
<feature type="domain" description="Type I restriction modification DNA specificity" evidence="4">
    <location>
        <begin position="83"/>
        <end position="192"/>
    </location>
</feature>
<dbReference type="PANTHER" id="PTHR43140">
    <property type="entry name" value="TYPE-1 RESTRICTION ENZYME ECOKI SPECIFICITY PROTEIN"/>
    <property type="match status" value="1"/>
</dbReference>
<dbReference type="InterPro" id="IPR044946">
    <property type="entry name" value="Restrct_endonuc_typeI_TRD_sf"/>
</dbReference>
<dbReference type="RefSeq" id="WP_013167461.1">
    <property type="nucleotide sequence ID" value="NC_014217.1"/>
</dbReference>
<protein>
    <submittedName>
        <fullName evidence="5">Restriction endonuclease S subunits-like protein</fullName>
    </submittedName>
</protein>
<keyword evidence="6" id="KW-1185">Reference proteome</keyword>